<dbReference type="InterPro" id="IPR036388">
    <property type="entry name" value="WH-like_DNA-bd_sf"/>
</dbReference>
<evidence type="ECO:0000313" key="5">
    <source>
        <dbReference type="EMBL" id="MBP2411797.1"/>
    </source>
</evidence>
<evidence type="ECO:0000256" key="1">
    <source>
        <dbReference type="ARBA" id="ARBA00023015"/>
    </source>
</evidence>
<dbReference type="InterPro" id="IPR008920">
    <property type="entry name" value="TF_FadR/GntR_C"/>
</dbReference>
<dbReference type="Pfam" id="PF00392">
    <property type="entry name" value="GntR"/>
    <property type="match status" value="1"/>
</dbReference>
<organism evidence="5 6">
    <name type="scientific">Arthrobacter stackebrandtii</name>
    <dbReference type="NCBI Taxonomy" id="272161"/>
    <lineage>
        <taxon>Bacteria</taxon>
        <taxon>Bacillati</taxon>
        <taxon>Actinomycetota</taxon>
        <taxon>Actinomycetes</taxon>
        <taxon>Micrococcales</taxon>
        <taxon>Micrococcaceae</taxon>
        <taxon>Arthrobacter</taxon>
    </lineage>
</organism>
<protein>
    <submittedName>
        <fullName evidence="5">DNA-binding GntR family transcriptional regulator</fullName>
    </submittedName>
</protein>
<reference evidence="5 6" key="1">
    <citation type="submission" date="2021-03" db="EMBL/GenBank/DDBJ databases">
        <title>Sequencing the genomes of 1000 actinobacteria strains.</title>
        <authorList>
            <person name="Klenk H.-P."/>
        </authorList>
    </citation>
    <scope>NUCLEOTIDE SEQUENCE [LARGE SCALE GENOMIC DNA]</scope>
    <source>
        <strain evidence="5 6">DSM 16005</strain>
    </source>
</reference>
<feature type="domain" description="HTH gntR-type" evidence="4">
    <location>
        <begin position="11"/>
        <end position="78"/>
    </location>
</feature>
<proteinExistence type="predicted"/>
<dbReference type="GO" id="GO:0003677">
    <property type="term" value="F:DNA binding"/>
    <property type="evidence" value="ECO:0007669"/>
    <property type="project" value="UniProtKB-KW"/>
</dbReference>
<dbReference type="Gene3D" id="1.20.120.530">
    <property type="entry name" value="GntR ligand-binding domain-like"/>
    <property type="match status" value="1"/>
</dbReference>
<dbReference type="EMBL" id="JAGIOI010000001">
    <property type="protein sequence ID" value="MBP2411797.1"/>
    <property type="molecule type" value="Genomic_DNA"/>
</dbReference>
<dbReference type="CDD" id="cd07377">
    <property type="entry name" value="WHTH_GntR"/>
    <property type="match status" value="1"/>
</dbReference>
<evidence type="ECO:0000256" key="3">
    <source>
        <dbReference type="ARBA" id="ARBA00023163"/>
    </source>
</evidence>
<dbReference type="Gene3D" id="1.10.10.10">
    <property type="entry name" value="Winged helix-like DNA-binding domain superfamily/Winged helix DNA-binding domain"/>
    <property type="match status" value="1"/>
</dbReference>
<dbReference type="InterPro" id="IPR000524">
    <property type="entry name" value="Tscrpt_reg_HTH_GntR"/>
</dbReference>
<evidence type="ECO:0000259" key="4">
    <source>
        <dbReference type="PROSITE" id="PS50949"/>
    </source>
</evidence>
<dbReference type="SUPFAM" id="SSF48008">
    <property type="entry name" value="GntR ligand-binding domain-like"/>
    <property type="match status" value="1"/>
</dbReference>
<keyword evidence="1" id="KW-0805">Transcription regulation</keyword>
<dbReference type="PANTHER" id="PTHR43537:SF5">
    <property type="entry name" value="UXU OPERON TRANSCRIPTIONAL REGULATOR"/>
    <property type="match status" value="1"/>
</dbReference>
<keyword evidence="2 5" id="KW-0238">DNA-binding</keyword>
<dbReference type="Proteomes" id="UP000711614">
    <property type="component" value="Unassembled WGS sequence"/>
</dbReference>
<dbReference type="InterPro" id="IPR011711">
    <property type="entry name" value="GntR_C"/>
</dbReference>
<dbReference type="SMART" id="SM00895">
    <property type="entry name" value="FCD"/>
    <property type="match status" value="1"/>
</dbReference>
<keyword evidence="3" id="KW-0804">Transcription</keyword>
<evidence type="ECO:0000256" key="2">
    <source>
        <dbReference type="ARBA" id="ARBA00023125"/>
    </source>
</evidence>
<dbReference type="RefSeq" id="WP_209677154.1">
    <property type="nucleotide sequence ID" value="NZ_JAGIOI010000001.1"/>
</dbReference>
<dbReference type="PANTHER" id="PTHR43537">
    <property type="entry name" value="TRANSCRIPTIONAL REGULATOR, GNTR FAMILY"/>
    <property type="match status" value="1"/>
</dbReference>
<comment type="caution">
    <text evidence="5">The sequence shown here is derived from an EMBL/GenBank/DDBJ whole genome shotgun (WGS) entry which is preliminary data.</text>
</comment>
<dbReference type="InterPro" id="IPR036390">
    <property type="entry name" value="WH_DNA-bd_sf"/>
</dbReference>
<accession>A0ABS4YSN3</accession>
<dbReference type="SMART" id="SM00345">
    <property type="entry name" value="HTH_GNTR"/>
    <property type="match status" value="1"/>
</dbReference>
<gene>
    <name evidence="5" type="ORF">JOF48_000596</name>
</gene>
<dbReference type="Pfam" id="PF07729">
    <property type="entry name" value="FCD"/>
    <property type="match status" value="1"/>
</dbReference>
<keyword evidence="6" id="KW-1185">Reference proteome</keyword>
<dbReference type="PROSITE" id="PS50949">
    <property type="entry name" value="HTH_GNTR"/>
    <property type="match status" value="1"/>
</dbReference>
<dbReference type="SUPFAM" id="SSF46785">
    <property type="entry name" value="Winged helix' DNA-binding domain"/>
    <property type="match status" value="1"/>
</dbReference>
<evidence type="ECO:0000313" key="6">
    <source>
        <dbReference type="Proteomes" id="UP000711614"/>
    </source>
</evidence>
<sequence>MTSLQGMAPRQELADEVHALLRGHIMRGTIPPGVRINIEDVARQLNVSPTPVRETLARLESEGLVDRQPRRGYRATELLDRDDVRDLYELRMLLEPHAVEAAANRADAPLLQLIREELERGRELTRDTSTISPAELSAHDERFHDLIFQAAGNELIRQSYARTHCHLHIFRLAYSDSYDDHTILEHGQILAPLVAGDAEAATEAMRRHVLSSEARVMRYFDSQEPKKAAWHGNPATL</sequence>
<name>A0ABS4YSN3_9MICC</name>